<organism evidence="1 2">
    <name type="scientific">Riccia fluitans</name>
    <dbReference type="NCBI Taxonomy" id="41844"/>
    <lineage>
        <taxon>Eukaryota</taxon>
        <taxon>Viridiplantae</taxon>
        <taxon>Streptophyta</taxon>
        <taxon>Embryophyta</taxon>
        <taxon>Marchantiophyta</taxon>
        <taxon>Marchantiopsida</taxon>
        <taxon>Marchantiidae</taxon>
        <taxon>Marchantiales</taxon>
        <taxon>Ricciaceae</taxon>
        <taxon>Riccia</taxon>
    </lineage>
</organism>
<sequence length="101" mass="11331">MIGREPQKRESLRARRGLDLESFGTEYKNAKIDSQFLGCRLALGSTVVGCPPSIPRSVSRARLGGSNATPSTKMLNYYVLSLLLRLDDRKRFTADPHRFFA</sequence>
<protein>
    <submittedName>
        <fullName evidence="1">Uncharacterized protein</fullName>
    </submittedName>
</protein>
<reference evidence="1 2" key="1">
    <citation type="submission" date="2024-09" db="EMBL/GenBank/DDBJ databases">
        <title>Chromosome-scale assembly of Riccia fluitans.</title>
        <authorList>
            <person name="Paukszto L."/>
            <person name="Sawicki J."/>
            <person name="Karawczyk K."/>
            <person name="Piernik-Szablinska J."/>
            <person name="Szczecinska M."/>
            <person name="Mazdziarz M."/>
        </authorList>
    </citation>
    <scope>NUCLEOTIDE SEQUENCE [LARGE SCALE GENOMIC DNA]</scope>
    <source>
        <strain evidence="1">Rf_01</strain>
        <tissue evidence="1">Aerial parts of the thallus</tissue>
    </source>
</reference>
<keyword evidence="2" id="KW-1185">Reference proteome</keyword>
<evidence type="ECO:0000313" key="2">
    <source>
        <dbReference type="Proteomes" id="UP001605036"/>
    </source>
</evidence>
<name>A0ABD1YYM8_9MARC</name>
<dbReference type="Proteomes" id="UP001605036">
    <property type="component" value="Unassembled WGS sequence"/>
</dbReference>
<evidence type="ECO:0000313" key="1">
    <source>
        <dbReference type="EMBL" id="KAL2635590.1"/>
    </source>
</evidence>
<gene>
    <name evidence="1" type="ORF">R1flu_007069</name>
</gene>
<accession>A0ABD1YYM8</accession>
<proteinExistence type="predicted"/>
<comment type="caution">
    <text evidence="1">The sequence shown here is derived from an EMBL/GenBank/DDBJ whole genome shotgun (WGS) entry which is preliminary data.</text>
</comment>
<dbReference type="AlphaFoldDB" id="A0ABD1YYM8"/>
<dbReference type="EMBL" id="JBHFFA010000003">
    <property type="protein sequence ID" value="KAL2635590.1"/>
    <property type="molecule type" value="Genomic_DNA"/>
</dbReference>